<dbReference type="EMBL" id="VDMD01000003">
    <property type="protein sequence ID" value="TRM66716.1"/>
    <property type="molecule type" value="Genomic_DNA"/>
</dbReference>
<dbReference type="Gene3D" id="3.40.50.150">
    <property type="entry name" value="Vaccinia Virus protein VP39"/>
    <property type="match status" value="1"/>
</dbReference>
<keyword evidence="1" id="KW-0812">Transmembrane</keyword>
<evidence type="ECO:0000256" key="1">
    <source>
        <dbReference type="SAM" id="Phobius"/>
    </source>
</evidence>
<evidence type="ECO:0000313" key="3">
    <source>
        <dbReference type="EMBL" id="TRM66716.1"/>
    </source>
</evidence>
<proteinExistence type="predicted"/>
<organism evidence="3 4">
    <name type="scientific">Schizophyllum amplum</name>
    <dbReference type="NCBI Taxonomy" id="97359"/>
    <lineage>
        <taxon>Eukaryota</taxon>
        <taxon>Fungi</taxon>
        <taxon>Dikarya</taxon>
        <taxon>Basidiomycota</taxon>
        <taxon>Agaricomycotina</taxon>
        <taxon>Agaricomycetes</taxon>
        <taxon>Agaricomycetidae</taxon>
        <taxon>Agaricales</taxon>
        <taxon>Schizophyllaceae</taxon>
        <taxon>Schizophyllum</taxon>
    </lineage>
</organism>
<dbReference type="OrthoDB" id="10253390at2759"/>
<feature type="transmembrane region" description="Helical" evidence="1">
    <location>
        <begin position="12"/>
        <end position="37"/>
    </location>
</feature>
<dbReference type="STRING" id="97359.A0A550CPI2"/>
<dbReference type="InterPro" id="IPR029063">
    <property type="entry name" value="SAM-dependent_MTases_sf"/>
</dbReference>
<keyword evidence="3" id="KW-0489">Methyltransferase</keyword>
<dbReference type="Proteomes" id="UP000320762">
    <property type="component" value="Unassembled WGS sequence"/>
</dbReference>
<keyword evidence="4" id="KW-1185">Reference proteome</keyword>
<dbReference type="Pfam" id="PF11899">
    <property type="entry name" value="DUF3419"/>
    <property type="match status" value="1"/>
</dbReference>
<gene>
    <name evidence="3" type="ORF">BD626DRAFT_426244</name>
</gene>
<dbReference type="InterPro" id="IPR021829">
    <property type="entry name" value="DUF3419"/>
</dbReference>
<dbReference type="SUPFAM" id="SSF53335">
    <property type="entry name" value="S-adenosyl-L-methionine-dependent methyltransferases"/>
    <property type="match status" value="2"/>
</dbReference>
<evidence type="ECO:0000313" key="4">
    <source>
        <dbReference type="Proteomes" id="UP000320762"/>
    </source>
</evidence>
<keyword evidence="3" id="KW-0808">Transferase</keyword>
<keyword evidence="1" id="KW-1133">Transmembrane helix</keyword>
<evidence type="ECO:0000259" key="2">
    <source>
        <dbReference type="Pfam" id="PF13649"/>
    </source>
</evidence>
<reference evidence="3 4" key="1">
    <citation type="journal article" date="2019" name="New Phytol.">
        <title>Comparative genomics reveals unique wood-decay strategies and fruiting body development in the Schizophyllaceae.</title>
        <authorList>
            <person name="Almasi E."/>
            <person name="Sahu N."/>
            <person name="Krizsan K."/>
            <person name="Balint B."/>
            <person name="Kovacs G.M."/>
            <person name="Kiss B."/>
            <person name="Cseklye J."/>
            <person name="Drula E."/>
            <person name="Henrissat B."/>
            <person name="Nagy I."/>
            <person name="Chovatia M."/>
            <person name="Adam C."/>
            <person name="LaButti K."/>
            <person name="Lipzen A."/>
            <person name="Riley R."/>
            <person name="Grigoriev I.V."/>
            <person name="Nagy L.G."/>
        </authorList>
    </citation>
    <scope>NUCLEOTIDE SEQUENCE [LARGE SCALE GENOMIC DNA]</scope>
    <source>
        <strain evidence="3 4">NL-1724</strain>
    </source>
</reference>
<dbReference type="CDD" id="cd02440">
    <property type="entry name" value="AdoMet_MTases"/>
    <property type="match status" value="1"/>
</dbReference>
<comment type="caution">
    <text evidence="3">The sequence shown here is derived from an EMBL/GenBank/DDBJ whole genome shotgun (WGS) entry which is preliminary data.</text>
</comment>
<name>A0A550CPI2_9AGAR</name>
<dbReference type="GO" id="GO:0032259">
    <property type="term" value="P:methylation"/>
    <property type="evidence" value="ECO:0007669"/>
    <property type="project" value="UniProtKB-KW"/>
</dbReference>
<sequence>MTRLDILISDGFVAVTSNIPIGTLAFLLVAGIFLTLYRTSITPFIRFAWHCFFRPLGAKDQRERLDKFYEGQAEVYDRTRNGLLRGRETMLSLSASHLRELHAGSKERFVWVDIGGGTGHNIEAMSRLMPISSFDRIYLIDLCEPLLAIARKRFAACGWTNITVLCQDASEFALPEWTELGINPKGSVGFVTLSYSLSMIPSFYTLLDRIDHVLSPDEGLLSVVDFYTAGKQLSLHEKAIGGTGKECGWLSRWFWQIWFDFDHVSLSPARRQYLEYRFGTIKSYNGRNRCILPFVVRIPYYIWLGRPRSCDVSRMCHAFEVEGGNMIGNCSPLSLKAREETCLSKDVPELDLGSPAIKRPSGGAVVIDVTYPLSSFHYAIRKPWRLPYYDHPVHKEFRTFIYSFTWEDPMEDMRHLQLSSEDSMLVITSAGDNALHYAVHAKPRRIHCVDMNPCQGHLLELKLAALQALPYADFFRLFGDGHHPDFPTLLTSKIAPFLSSAAFQFWQLNADMFTSKDVSFYMRGYSGVALRAARVLFRLVGVADEVRLLCEAETLGEQKRIWWGDEKHRGVRRALFNRIVVALLRTPMFCWNALGVPMNQRQMLLEDGSMYEYLRDTLDPIASTQHLKKGAYFYLLTLLGRYTPESCPAYLTAAGVEALKRNDGEALDAFRLHTDSIVNVLRGLPGASLTRVILMDHLDWFAPGAPEVEEEVREVARAVAPGGLVFWRSAARVPWYQVVFEKAGFDVVALAIRTGSEKPIDGVNMYASFWRATKPLCI</sequence>
<dbReference type="GO" id="GO:0008168">
    <property type="term" value="F:methyltransferase activity"/>
    <property type="evidence" value="ECO:0007669"/>
    <property type="project" value="UniProtKB-KW"/>
</dbReference>
<dbReference type="PANTHER" id="PTHR47473">
    <property type="entry name" value="BTA1P"/>
    <property type="match status" value="1"/>
</dbReference>
<keyword evidence="1" id="KW-0472">Membrane</keyword>
<dbReference type="AlphaFoldDB" id="A0A550CPI2"/>
<dbReference type="InterPro" id="IPR041698">
    <property type="entry name" value="Methyltransf_25"/>
</dbReference>
<accession>A0A550CPI2</accession>
<feature type="domain" description="Methyltransferase" evidence="2">
    <location>
        <begin position="112"/>
        <end position="216"/>
    </location>
</feature>
<dbReference type="PANTHER" id="PTHR47473:SF1">
    <property type="entry name" value="METHYLTRANSFERASE DOMAIN-CONTAINING PROTEIN"/>
    <property type="match status" value="1"/>
</dbReference>
<protein>
    <submittedName>
        <fullName evidence="3">S-adenosyl-L-methionine-dependent methyltransferase</fullName>
    </submittedName>
</protein>
<dbReference type="Pfam" id="PF13649">
    <property type="entry name" value="Methyltransf_25"/>
    <property type="match status" value="1"/>
</dbReference>